<dbReference type="GO" id="GO:0032787">
    <property type="term" value="P:monocarboxylic acid metabolic process"/>
    <property type="evidence" value="ECO:0007669"/>
    <property type="project" value="UniProtKB-ARBA"/>
</dbReference>
<dbReference type="InterPro" id="IPR050259">
    <property type="entry name" value="SDR"/>
</dbReference>
<dbReference type="AlphaFoldDB" id="A0A841JE68"/>
<dbReference type="InterPro" id="IPR002347">
    <property type="entry name" value="SDR_fam"/>
</dbReference>
<dbReference type="RefSeq" id="WP_183588540.1">
    <property type="nucleotide sequence ID" value="NZ_JACHCA010000009.1"/>
</dbReference>
<comment type="similarity">
    <text evidence="1 2">Belongs to the short-chain dehydrogenases/reductases (SDR) family.</text>
</comment>
<dbReference type="Pfam" id="PF00106">
    <property type="entry name" value="adh_short"/>
    <property type="match status" value="1"/>
</dbReference>
<dbReference type="PROSITE" id="PS00061">
    <property type="entry name" value="ADH_SHORT"/>
    <property type="match status" value="1"/>
</dbReference>
<dbReference type="SUPFAM" id="SSF51735">
    <property type="entry name" value="NAD(P)-binding Rossmann-fold domains"/>
    <property type="match status" value="1"/>
</dbReference>
<dbReference type="CDD" id="cd05233">
    <property type="entry name" value="SDR_c"/>
    <property type="match status" value="1"/>
</dbReference>
<dbReference type="PANTHER" id="PTHR42879">
    <property type="entry name" value="3-OXOACYL-(ACYL-CARRIER-PROTEIN) REDUCTASE"/>
    <property type="match status" value="1"/>
</dbReference>
<sequence length="264" mass="28240">MNLQLTSKTAFVSGSTQGIGFAIAKQLLQEGAHVIINGRNNEKVAAAVEKLRLAIPEAVVSGITANFADVDEVNKLLTQLPEIDILVNNVGIFELKQFADITDQDWLRFFEVNVMSGVRLSRALLPKMIEKTQGRVIFISSESAVKIPGNMIHYAMTKTAMISIARGLAELTKGTAVTVNTILGGPTYSEGVSGVVEQIAATANIEVEQVKDNLSKTMNPTSLLQRFITPSELANLVVYLSSPLSAATNGSALRADGGLLQTIL</sequence>
<comment type="caution">
    <text evidence="3">The sequence shown here is derived from an EMBL/GenBank/DDBJ whole genome shotgun (WGS) entry which is preliminary data.</text>
</comment>
<dbReference type="PRINTS" id="PR00081">
    <property type="entry name" value="GDHRDH"/>
</dbReference>
<evidence type="ECO:0000256" key="1">
    <source>
        <dbReference type="ARBA" id="ARBA00006484"/>
    </source>
</evidence>
<evidence type="ECO:0000256" key="2">
    <source>
        <dbReference type="RuleBase" id="RU000363"/>
    </source>
</evidence>
<dbReference type="InterPro" id="IPR036291">
    <property type="entry name" value="NAD(P)-bd_dom_sf"/>
</dbReference>
<protein>
    <submittedName>
        <fullName evidence="3">NAD(P)-dependent dehydrogenase (Short-subunit alcohol dehydrogenase family)</fullName>
    </submittedName>
</protein>
<dbReference type="InterPro" id="IPR020904">
    <property type="entry name" value="Sc_DH/Rdtase_CS"/>
</dbReference>
<dbReference type="Proteomes" id="UP000548326">
    <property type="component" value="Unassembled WGS sequence"/>
</dbReference>
<reference evidence="3 4" key="1">
    <citation type="submission" date="2020-08" db="EMBL/GenBank/DDBJ databases">
        <title>Genomic Encyclopedia of Type Strains, Phase IV (KMG-V): Genome sequencing to study the core and pangenomes of soil and plant-associated prokaryotes.</title>
        <authorList>
            <person name="Whitman W."/>
        </authorList>
    </citation>
    <scope>NUCLEOTIDE SEQUENCE [LARGE SCALE GENOMIC DNA]</scope>
    <source>
        <strain evidence="3 4">MP601</strain>
    </source>
</reference>
<evidence type="ECO:0000313" key="4">
    <source>
        <dbReference type="Proteomes" id="UP000548326"/>
    </source>
</evidence>
<gene>
    <name evidence="3" type="ORF">HDF22_003575</name>
</gene>
<dbReference type="PRINTS" id="PR00080">
    <property type="entry name" value="SDRFAMILY"/>
</dbReference>
<evidence type="ECO:0000313" key="3">
    <source>
        <dbReference type="EMBL" id="MBB6129449.1"/>
    </source>
</evidence>
<dbReference type="Gene3D" id="3.40.50.720">
    <property type="entry name" value="NAD(P)-binding Rossmann-like Domain"/>
    <property type="match status" value="1"/>
</dbReference>
<proteinExistence type="inferred from homology"/>
<dbReference type="EMBL" id="JACHCA010000009">
    <property type="protein sequence ID" value="MBB6129449.1"/>
    <property type="molecule type" value="Genomic_DNA"/>
</dbReference>
<dbReference type="PANTHER" id="PTHR42879:SF2">
    <property type="entry name" value="3-OXOACYL-[ACYL-CARRIER-PROTEIN] REDUCTASE FABG"/>
    <property type="match status" value="1"/>
</dbReference>
<accession>A0A841JE68</accession>
<name>A0A841JE68_9SPHI</name>
<organism evidence="3 4">
    <name type="scientific">Mucilaginibacter lappiensis</name>
    <dbReference type="NCBI Taxonomy" id="354630"/>
    <lineage>
        <taxon>Bacteria</taxon>
        <taxon>Pseudomonadati</taxon>
        <taxon>Bacteroidota</taxon>
        <taxon>Sphingobacteriia</taxon>
        <taxon>Sphingobacteriales</taxon>
        <taxon>Sphingobacteriaceae</taxon>
        <taxon>Mucilaginibacter</taxon>
    </lineage>
</organism>